<dbReference type="AlphaFoldDB" id="A0AAV6WSK7"/>
<dbReference type="InterPro" id="IPR045093">
    <property type="entry name" value="Cullin"/>
</dbReference>
<evidence type="ECO:0000256" key="1">
    <source>
        <dbReference type="ARBA" id="ARBA00006019"/>
    </source>
</evidence>
<dbReference type="EMBL" id="WHWC01000014">
    <property type="protein sequence ID" value="KAG8369985.1"/>
    <property type="molecule type" value="Genomic_DNA"/>
</dbReference>
<comment type="caution">
    <text evidence="3">The sequence shown here is derived from an EMBL/GenBank/DDBJ whole genome shotgun (WGS) entry which is preliminary data.</text>
</comment>
<comment type="similarity">
    <text evidence="1">Belongs to the cullin family.</text>
</comment>
<evidence type="ECO:0000313" key="4">
    <source>
        <dbReference type="Proteomes" id="UP000826271"/>
    </source>
</evidence>
<dbReference type="Proteomes" id="UP000826271">
    <property type="component" value="Unassembled WGS sequence"/>
</dbReference>
<sequence length="191" mass="22474">MAGAAAMNNKMSFNEAWPILQEEAINKLIHNLEVLEESQLNSQCFTSHDYMRLYTLRYDCVKFDRAEEHDRKEVVLKIDREREGEQIDQAMLKEVMDMYEEMDNNSVKEYYAKGLEEAIIEGTATFYSKKALNWISNNSYENYMLKVVQHELLTVYASKLEEKKHLHLLANVRDEEINLSNKLLISYTSMQ</sequence>
<feature type="domain" description="Cullin N-terminal" evidence="2">
    <location>
        <begin position="65"/>
        <end position="149"/>
    </location>
</feature>
<reference evidence="3" key="1">
    <citation type="submission" date="2019-10" db="EMBL/GenBank/DDBJ databases">
        <authorList>
            <person name="Zhang R."/>
            <person name="Pan Y."/>
            <person name="Wang J."/>
            <person name="Ma R."/>
            <person name="Yu S."/>
        </authorList>
    </citation>
    <scope>NUCLEOTIDE SEQUENCE</scope>
    <source>
        <strain evidence="3">LA-IB0</strain>
        <tissue evidence="3">Leaf</tissue>
    </source>
</reference>
<organism evidence="3 4">
    <name type="scientific">Buddleja alternifolia</name>
    <dbReference type="NCBI Taxonomy" id="168488"/>
    <lineage>
        <taxon>Eukaryota</taxon>
        <taxon>Viridiplantae</taxon>
        <taxon>Streptophyta</taxon>
        <taxon>Embryophyta</taxon>
        <taxon>Tracheophyta</taxon>
        <taxon>Spermatophyta</taxon>
        <taxon>Magnoliopsida</taxon>
        <taxon>eudicotyledons</taxon>
        <taxon>Gunneridae</taxon>
        <taxon>Pentapetalae</taxon>
        <taxon>asterids</taxon>
        <taxon>lamiids</taxon>
        <taxon>Lamiales</taxon>
        <taxon>Scrophulariaceae</taxon>
        <taxon>Buddlejeae</taxon>
        <taxon>Buddleja</taxon>
    </lineage>
</organism>
<dbReference type="InterPro" id="IPR016159">
    <property type="entry name" value="Cullin_repeat-like_dom_sf"/>
</dbReference>
<dbReference type="SUPFAM" id="SSF74788">
    <property type="entry name" value="Cullin repeat-like"/>
    <property type="match status" value="1"/>
</dbReference>
<dbReference type="Gene3D" id="1.20.1310.10">
    <property type="entry name" value="Cullin Repeats"/>
    <property type="match status" value="1"/>
</dbReference>
<protein>
    <recommendedName>
        <fullName evidence="2">Cullin N-terminal domain-containing protein</fullName>
    </recommendedName>
</protein>
<keyword evidence="4" id="KW-1185">Reference proteome</keyword>
<dbReference type="GO" id="GO:0031625">
    <property type="term" value="F:ubiquitin protein ligase binding"/>
    <property type="evidence" value="ECO:0007669"/>
    <property type="project" value="InterPro"/>
</dbReference>
<dbReference type="Pfam" id="PF00888">
    <property type="entry name" value="Cullin"/>
    <property type="match status" value="1"/>
</dbReference>
<dbReference type="PANTHER" id="PTHR11932">
    <property type="entry name" value="CULLIN"/>
    <property type="match status" value="1"/>
</dbReference>
<evidence type="ECO:0000313" key="3">
    <source>
        <dbReference type="EMBL" id="KAG8369985.1"/>
    </source>
</evidence>
<dbReference type="InterPro" id="IPR001373">
    <property type="entry name" value="Cullin_N"/>
</dbReference>
<proteinExistence type="inferred from homology"/>
<dbReference type="GO" id="GO:0006511">
    <property type="term" value="P:ubiquitin-dependent protein catabolic process"/>
    <property type="evidence" value="ECO:0007669"/>
    <property type="project" value="InterPro"/>
</dbReference>
<gene>
    <name evidence="3" type="ORF">BUALT_Bualt14G0070600</name>
</gene>
<name>A0AAV6WSK7_9LAMI</name>
<evidence type="ECO:0000259" key="2">
    <source>
        <dbReference type="Pfam" id="PF00888"/>
    </source>
</evidence>
<accession>A0AAV6WSK7</accession>